<keyword evidence="2" id="KW-1185">Reference proteome</keyword>
<organism evidence="1 2">
    <name type="scientific">Candidatus Thiomargarita nelsonii</name>
    <dbReference type="NCBI Taxonomy" id="1003181"/>
    <lineage>
        <taxon>Bacteria</taxon>
        <taxon>Pseudomonadati</taxon>
        <taxon>Pseudomonadota</taxon>
        <taxon>Gammaproteobacteria</taxon>
        <taxon>Thiotrichales</taxon>
        <taxon>Thiotrichaceae</taxon>
        <taxon>Thiomargarita</taxon>
    </lineage>
</organism>
<proteinExistence type="predicted"/>
<gene>
    <name evidence="1" type="ORF">PN36_18130</name>
</gene>
<name>A0A0A6P6S3_9GAMM</name>
<evidence type="ECO:0000313" key="2">
    <source>
        <dbReference type="Proteomes" id="UP000030428"/>
    </source>
</evidence>
<comment type="caution">
    <text evidence="1">The sequence shown here is derived from an EMBL/GenBank/DDBJ whole genome shotgun (WGS) entry which is preliminary data.</text>
</comment>
<protein>
    <submittedName>
        <fullName evidence="1">Uncharacterized protein</fullName>
    </submittedName>
</protein>
<evidence type="ECO:0000313" key="1">
    <source>
        <dbReference type="EMBL" id="KHD06122.1"/>
    </source>
</evidence>
<reference evidence="1 2" key="1">
    <citation type="journal article" date="2016" name="Front. Microbiol.">
        <title>Single-Cell (Meta-)Genomics of a Dimorphic Candidatus Thiomargarita nelsonii Reveals Genomic Plasticity.</title>
        <authorList>
            <person name="Flood B.E."/>
            <person name="Fliss P."/>
            <person name="Jones D.S."/>
            <person name="Dick G.J."/>
            <person name="Jain S."/>
            <person name="Kaster A.K."/>
            <person name="Winkel M."/>
            <person name="Mussmann M."/>
            <person name="Bailey J."/>
        </authorList>
    </citation>
    <scope>NUCLEOTIDE SEQUENCE [LARGE SCALE GENOMIC DNA]</scope>
    <source>
        <strain evidence="1">Hydrate Ridge</strain>
    </source>
</reference>
<accession>A0A0A6P6S3</accession>
<dbReference type="AlphaFoldDB" id="A0A0A6P6S3"/>
<dbReference type="Proteomes" id="UP000030428">
    <property type="component" value="Unassembled WGS sequence"/>
</dbReference>
<dbReference type="EMBL" id="JSZA02000070">
    <property type="protein sequence ID" value="KHD06122.1"/>
    <property type="molecule type" value="Genomic_DNA"/>
</dbReference>
<sequence>MNRKKIKQTFLPFKLRLSGKQIIETIAVIVNGTKRKTWTVNSKDKEIEVLVDSLQSGYNQISFIATDEQKNTSFPFGYTVYVTAENKNLPDLYYLGIGANGQCH</sequence>